<keyword evidence="2" id="KW-1185">Reference proteome</keyword>
<evidence type="ECO:0000313" key="2">
    <source>
        <dbReference type="Proteomes" id="UP000291343"/>
    </source>
</evidence>
<accession>A0A482WJW4</accession>
<gene>
    <name evidence="1" type="ORF">LSTR_LSTR008948</name>
</gene>
<organism evidence="1 2">
    <name type="scientific">Laodelphax striatellus</name>
    <name type="common">Small brown planthopper</name>
    <name type="synonym">Delphax striatella</name>
    <dbReference type="NCBI Taxonomy" id="195883"/>
    <lineage>
        <taxon>Eukaryota</taxon>
        <taxon>Metazoa</taxon>
        <taxon>Ecdysozoa</taxon>
        <taxon>Arthropoda</taxon>
        <taxon>Hexapoda</taxon>
        <taxon>Insecta</taxon>
        <taxon>Pterygota</taxon>
        <taxon>Neoptera</taxon>
        <taxon>Paraneoptera</taxon>
        <taxon>Hemiptera</taxon>
        <taxon>Auchenorrhyncha</taxon>
        <taxon>Fulgoroidea</taxon>
        <taxon>Delphacidae</taxon>
        <taxon>Criomorphinae</taxon>
        <taxon>Laodelphax</taxon>
    </lineage>
</organism>
<dbReference type="EMBL" id="QKKF02033231">
    <property type="protein sequence ID" value="RZF33825.1"/>
    <property type="molecule type" value="Genomic_DNA"/>
</dbReference>
<dbReference type="Proteomes" id="UP000291343">
    <property type="component" value="Unassembled WGS sequence"/>
</dbReference>
<comment type="caution">
    <text evidence="1">The sequence shown here is derived from an EMBL/GenBank/DDBJ whole genome shotgun (WGS) entry which is preliminary data.</text>
</comment>
<protein>
    <submittedName>
        <fullName evidence="1">Uncharacterized protein</fullName>
    </submittedName>
</protein>
<dbReference type="AlphaFoldDB" id="A0A482WJW4"/>
<reference evidence="1 2" key="1">
    <citation type="journal article" date="2017" name="Gigascience">
        <title>Genome sequence of the small brown planthopper, Laodelphax striatellus.</title>
        <authorList>
            <person name="Zhu J."/>
            <person name="Jiang F."/>
            <person name="Wang X."/>
            <person name="Yang P."/>
            <person name="Bao Y."/>
            <person name="Zhao W."/>
            <person name="Wang W."/>
            <person name="Lu H."/>
            <person name="Wang Q."/>
            <person name="Cui N."/>
            <person name="Li J."/>
            <person name="Chen X."/>
            <person name="Luo L."/>
            <person name="Yu J."/>
            <person name="Kang L."/>
            <person name="Cui F."/>
        </authorList>
    </citation>
    <scope>NUCLEOTIDE SEQUENCE [LARGE SCALE GENOMIC DNA]</scope>
    <source>
        <strain evidence="1">Lst14</strain>
    </source>
</reference>
<evidence type="ECO:0000313" key="1">
    <source>
        <dbReference type="EMBL" id="RZF33825.1"/>
    </source>
</evidence>
<proteinExistence type="predicted"/>
<name>A0A482WJW4_LAOST</name>
<dbReference type="InParanoid" id="A0A482WJW4"/>
<sequence length="114" mass="12591">MIRTFTKLWSVVGIEKVSVNKVESSGREEDGKVASTNPWGSPISGGKSVLPRAGQLAALLFGRSFLPQIRSDRVQFSLSVGAKPPTRDTVFPRARLFSNVRNIGRVAWLYMERA</sequence>